<evidence type="ECO:0000313" key="4">
    <source>
        <dbReference type="Proteomes" id="UP000001879"/>
    </source>
</evidence>
<reference evidence="3 5" key="3">
    <citation type="journal article" date="2014" name="PLoS Genet.">
        <title>Phylogenetically driven sequencing of extremely halophilic archaea reveals strategies for static and dynamic osmo-response.</title>
        <authorList>
            <person name="Becker E.A."/>
            <person name="Seitzer P.M."/>
            <person name="Tritt A."/>
            <person name="Larsen D."/>
            <person name="Krusor M."/>
            <person name="Yao A.I."/>
            <person name="Wu D."/>
            <person name="Madern D."/>
            <person name="Eisen J.A."/>
            <person name="Darling A.E."/>
            <person name="Facciotti M.T."/>
        </authorList>
    </citation>
    <scope>NUCLEOTIDE SEQUENCE [LARGE SCALE GENOMIC DNA]</scope>
    <source>
        <strain evidence="5">ATCC 43099 / DSM 3394 / CCM 3739 / CIP 104546 / IAM 13178 / JCM 8861 / NBRC 102185 / NCIMB 2190 / MS3</strain>
        <strain evidence="3">MS-3</strain>
    </source>
</reference>
<organism evidence="2 4">
    <name type="scientific">Natrialba magadii (strain ATCC 43099 / DSM 3394 / CCM 3739 / CIP 104546 / IAM 13178 / JCM 8861 / NBRC 102185 / NCIMB 2190 / MS3)</name>
    <name type="common">Natronobacterium magadii</name>
    <dbReference type="NCBI Taxonomy" id="547559"/>
    <lineage>
        <taxon>Archaea</taxon>
        <taxon>Methanobacteriati</taxon>
        <taxon>Methanobacteriota</taxon>
        <taxon>Stenosarchaea group</taxon>
        <taxon>Halobacteria</taxon>
        <taxon>Halobacteriales</taxon>
        <taxon>Natrialbaceae</taxon>
        <taxon>Natrialba</taxon>
    </lineage>
</organism>
<feature type="transmembrane region" description="Helical" evidence="1">
    <location>
        <begin position="146"/>
        <end position="166"/>
    </location>
</feature>
<dbReference type="PaxDb" id="547559-Nmag_1751"/>
<feature type="transmembrane region" description="Helical" evidence="1">
    <location>
        <begin position="38"/>
        <end position="61"/>
    </location>
</feature>
<dbReference type="Proteomes" id="UP000011543">
    <property type="component" value="Unassembled WGS sequence"/>
</dbReference>
<evidence type="ECO:0000313" key="5">
    <source>
        <dbReference type="Proteomes" id="UP000011543"/>
    </source>
</evidence>
<reference evidence="4" key="1">
    <citation type="submission" date="2010-02" db="EMBL/GenBank/DDBJ databases">
        <title>Complete sequence of chromosome of Natrialba magadii ATCC 43099.</title>
        <authorList>
            <consortium name="US DOE Joint Genome Institute"/>
            <person name="Lucas S."/>
            <person name="Copeland A."/>
            <person name="Lapidus A."/>
            <person name="Cheng J.-F."/>
            <person name="Bruce D."/>
            <person name="Goodwin L."/>
            <person name="Pitluck S."/>
            <person name="Davenport K."/>
            <person name="Saunders E."/>
            <person name="Detter J.C."/>
            <person name="Han C."/>
            <person name="Tapia R."/>
            <person name="Land M."/>
            <person name="Hauser L."/>
            <person name="Kyrpides N."/>
            <person name="Mikhailova N."/>
            <person name="De Castro R.E."/>
            <person name="Maupin-Furlow J.A."/>
            <person name="Woyke T."/>
        </authorList>
    </citation>
    <scope>NUCLEOTIDE SEQUENCE [LARGE SCALE GENOMIC DNA]</scope>
    <source>
        <strain evidence="4">ATCC 43099 / DSM 3394 / CCM 3739 / CIP 104546 / IAM 13178 / JCM 8861 / NBRC 102185 / NCIMB 2190 / MS3</strain>
    </source>
</reference>
<reference evidence="2 4" key="2">
    <citation type="journal article" date="2012" name="BMC Genomics">
        <title>A comparative genomics perspective on the genetic content of the alkaliphilic haloarchaeon Natrialba magadii ATCC 43099T.</title>
        <authorList>
            <person name="Siddaramappa S."/>
            <person name="Challacombe J.F."/>
            <person name="Decastro R.E."/>
            <person name="Pfeiffer F."/>
            <person name="Sastre D.E."/>
            <person name="Gimenez M.I."/>
            <person name="Paggi R.A."/>
            <person name="Detter J.C."/>
            <person name="Davenport K.W."/>
            <person name="Goodwin L.A."/>
            <person name="Kyrpides N."/>
            <person name="Tapia R."/>
            <person name="Pitluck S."/>
            <person name="Lucas S."/>
            <person name="Woyke T."/>
            <person name="Maupin-Furlow J.A."/>
        </authorList>
    </citation>
    <scope>NUCLEOTIDE SEQUENCE [LARGE SCALE GENOMIC DNA]</scope>
    <source>
        <strain evidence="2">ATCC 43099</strain>
        <strain evidence="4">ATCC 43099 / DSM 3394 / CCM 3739 / CIP 104546 / IAM 13178 / JCM 8861 / NBRC 102185 / NCIMB 2190 / MS3</strain>
    </source>
</reference>
<feature type="transmembrane region" description="Helical" evidence="1">
    <location>
        <begin position="221"/>
        <end position="240"/>
    </location>
</feature>
<dbReference type="HOGENOM" id="CLU_1036662_0_0_2"/>
<keyword evidence="1" id="KW-0812">Transmembrane</keyword>
<evidence type="ECO:0000313" key="2">
    <source>
        <dbReference type="EMBL" id="ADD05325.1"/>
    </source>
</evidence>
<sequence>MIDRRRATEDDLREFAPILVGNALPIVGIVWFDLLHTLVFVLYLFEILTLVVVYCGCALFAQQEMKTEDQDVTPIVVGSDDGYLSSLPTVPLPGPLPPVYLRSLRVIVPSLLVAGVLFVAIGDTLVGGHEAHDTFPAWLSAFREPAVFGTALMIVGSHLIYVYRNYFRPRRYTDLSPVTVLEYPVRLLLVLVPGVWALFLTFVIVGLFTLAVASQSAADRIGLATLIGGFFLLLTVLEWAQHRAERAADPDGFAAWLVPPALRSKWGERGAQE</sequence>
<dbReference type="OrthoDB" id="169315at2157"/>
<keyword evidence="1" id="KW-0472">Membrane</keyword>
<protein>
    <submittedName>
        <fullName evidence="2">Uncharacterized protein</fullName>
    </submittedName>
</protein>
<accession>D3SUR7</accession>
<dbReference type="KEGG" id="nmg:Nmag_1751"/>
<name>D3SUR7_NATMM</name>
<evidence type="ECO:0000313" key="3">
    <source>
        <dbReference type="EMBL" id="ELY29357.1"/>
    </source>
</evidence>
<feature type="transmembrane region" description="Helical" evidence="1">
    <location>
        <begin position="106"/>
        <end position="126"/>
    </location>
</feature>
<dbReference type="eggNOG" id="arCOG03920">
    <property type="taxonomic scope" value="Archaea"/>
</dbReference>
<keyword evidence="1" id="KW-1133">Transmembrane helix</keyword>
<dbReference type="EMBL" id="CP001932">
    <property type="protein sequence ID" value="ADD05325.1"/>
    <property type="molecule type" value="Genomic_DNA"/>
</dbReference>
<dbReference type="EMBL" id="AOHS01000037">
    <property type="protein sequence ID" value="ELY29357.1"/>
    <property type="molecule type" value="Genomic_DNA"/>
</dbReference>
<dbReference type="RefSeq" id="WP_004267687.1">
    <property type="nucleotide sequence ID" value="NC_013922.1"/>
</dbReference>
<dbReference type="PATRIC" id="fig|547559.17.peg.2290"/>
<dbReference type="GeneID" id="8824591"/>
<dbReference type="AlphaFoldDB" id="D3SUR7"/>
<feature type="transmembrane region" description="Helical" evidence="1">
    <location>
        <begin position="12"/>
        <end position="32"/>
    </location>
</feature>
<feature type="transmembrane region" description="Helical" evidence="1">
    <location>
        <begin position="187"/>
        <end position="209"/>
    </location>
</feature>
<reference evidence="2" key="4">
    <citation type="submission" date="2016-09" db="EMBL/GenBank/DDBJ databases">
        <authorList>
            <person name="Pfeiffer F."/>
        </authorList>
    </citation>
    <scope>NUCLEOTIDE SEQUENCE</scope>
    <source>
        <strain evidence="2">ATCC 43099</strain>
    </source>
</reference>
<proteinExistence type="predicted"/>
<dbReference type="Proteomes" id="UP000001879">
    <property type="component" value="Chromosome"/>
</dbReference>
<gene>
    <name evidence="2" type="ordered locus">Nmag_1751</name>
    <name evidence="3" type="ORF">C500_11585</name>
</gene>
<evidence type="ECO:0000256" key="1">
    <source>
        <dbReference type="SAM" id="Phobius"/>
    </source>
</evidence>
<keyword evidence="4" id="KW-1185">Reference proteome</keyword>